<dbReference type="PANTHER" id="PTHR45586">
    <property type="entry name" value="TPR REPEAT-CONTAINING PROTEIN PA4667"/>
    <property type="match status" value="1"/>
</dbReference>
<evidence type="ECO:0000313" key="4">
    <source>
        <dbReference type="EMBL" id="MFC3676970.1"/>
    </source>
</evidence>
<comment type="caution">
    <text evidence="4">The sequence shown here is derived from an EMBL/GenBank/DDBJ whole genome shotgun (WGS) entry which is preliminary data.</text>
</comment>
<dbReference type="PANTHER" id="PTHR45586:SF1">
    <property type="entry name" value="LIPOPOLYSACCHARIDE ASSEMBLY PROTEIN B"/>
    <property type="match status" value="1"/>
</dbReference>
<dbReference type="InterPro" id="IPR051012">
    <property type="entry name" value="CellSynth/LPSAsmb/PSIAsmb"/>
</dbReference>
<evidence type="ECO:0000256" key="3">
    <source>
        <dbReference type="PROSITE-ProRule" id="PRU00339"/>
    </source>
</evidence>
<evidence type="ECO:0000313" key="5">
    <source>
        <dbReference type="Proteomes" id="UP001595711"/>
    </source>
</evidence>
<feature type="repeat" description="TPR" evidence="3">
    <location>
        <begin position="159"/>
        <end position="192"/>
    </location>
</feature>
<evidence type="ECO:0000256" key="2">
    <source>
        <dbReference type="ARBA" id="ARBA00022803"/>
    </source>
</evidence>
<name>A0ABV7VHH3_9PROT</name>
<dbReference type="SUPFAM" id="SSF53756">
    <property type="entry name" value="UDP-Glycosyltransferase/glycogen phosphorylase"/>
    <property type="match status" value="1"/>
</dbReference>
<keyword evidence="2 3" id="KW-0802">TPR repeat</keyword>
<dbReference type="InterPro" id="IPR019734">
    <property type="entry name" value="TPR_rpt"/>
</dbReference>
<dbReference type="SUPFAM" id="SSF48452">
    <property type="entry name" value="TPR-like"/>
    <property type="match status" value="1"/>
</dbReference>
<keyword evidence="5" id="KW-1185">Reference proteome</keyword>
<dbReference type="Gene3D" id="1.25.40.10">
    <property type="entry name" value="Tetratricopeptide repeat domain"/>
    <property type="match status" value="2"/>
</dbReference>
<gene>
    <name evidence="4" type="ORF">ACFOOQ_15535</name>
</gene>
<dbReference type="PROSITE" id="PS50005">
    <property type="entry name" value="TPR"/>
    <property type="match status" value="3"/>
</dbReference>
<keyword evidence="1" id="KW-0677">Repeat</keyword>
<dbReference type="RefSeq" id="WP_379728304.1">
    <property type="nucleotide sequence ID" value="NZ_JBHRYJ010000003.1"/>
</dbReference>
<dbReference type="EMBL" id="JBHRYJ010000003">
    <property type="protein sequence ID" value="MFC3676970.1"/>
    <property type="molecule type" value="Genomic_DNA"/>
</dbReference>
<accession>A0ABV7VHH3</accession>
<feature type="repeat" description="TPR" evidence="3">
    <location>
        <begin position="91"/>
        <end position="124"/>
    </location>
</feature>
<dbReference type="Pfam" id="PF14559">
    <property type="entry name" value="TPR_19"/>
    <property type="match status" value="2"/>
</dbReference>
<organism evidence="4 5">
    <name type="scientific">Ferrovibrio xuzhouensis</name>
    <dbReference type="NCBI Taxonomy" id="1576914"/>
    <lineage>
        <taxon>Bacteria</taxon>
        <taxon>Pseudomonadati</taxon>
        <taxon>Pseudomonadota</taxon>
        <taxon>Alphaproteobacteria</taxon>
        <taxon>Rhodospirillales</taxon>
        <taxon>Rhodospirillaceae</taxon>
        <taxon>Ferrovibrio</taxon>
    </lineage>
</organism>
<reference evidence="5" key="1">
    <citation type="journal article" date="2019" name="Int. J. Syst. Evol. Microbiol.">
        <title>The Global Catalogue of Microorganisms (GCM) 10K type strain sequencing project: providing services to taxonomists for standard genome sequencing and annotation.</title>
        <authorList>
            <consortium name="The Broad Institute Genomics Platform"/>
            <consortium name="The Broad Institute Genome Sequencing Center for Infectious Disease"/>
            <person name="Wu L."/>
            <person name="Ma J."/>
        </authorList>
    </citation>
    <scope>NUCLEOTIDE SEQUENCE [LARGE SCALE GENOMIC DNA]</scope>
    <source>
        <strain evidence="5">KCTC 42182</strain>
    </source>
</reference>
<proteinExistence type="predicted"/>
<protein>
    <submittedName>
        <fullName evidence="4">Tetratricopeptide repeat protein</fullName>
    </submittedName>
</protein>
<dbReference type="SMART" id="SM00028">
    <property type="entry name" value="TPR"/>
    <property type="match status" value="6"/>
</dbReference>
<dbReference type="Gene3D" id="3.40.50.2000">
    <property type="entry name" value="Glycogen Phosphorylase B"/>
    <property type="match status" value="1"/>
</dbReference>
<feature type="repeat" description="TPR" evidence="3">
    <location>
        <begin position="125"/>
        <end position="158"/>
    </location>
</feature>
<dbReference type="Pfam" id="PF13432">
    <property type="entry name" value="TPR_16"/>
    <property type="match status" value="1"/>
</dbReference>
<dbReference type="Proteomes" id="UP001595711">
    <property type="component" value="Unassembled WGS sequence"/>
</dbReference>
<evidence type="ECO:0000256" key="1">
    <source>
        <dbReference type="ARBA" id="ARBA00022737"/>
    </source>
</evidence>
<sequence length="544" mass="59193">MGGYLADARRACNLVLKLDPDNGDAQLRLGLIARQEGSVDEALALLKSAVACKPGDPFVLRQLAAAQRETGRLDEAERLLDDALSAGMVDGGLLVERGRCLMDRGQVEGALPLFEKAVQLWPDYGPAHSMLGITYRRLDRRAEAFDAFSTALKFQPGDVAALNGIGNEHLEAEAFDQAIAHYWQALAIRPDFASAQKNLAYTLGLANRPDEARAAFKRLREIAPDNQEGHMDYGLFLLSVGDYAAGWDEYEHRWNVAKFGERDWSLGLPRWNGMSADGPVLLWGEQGIGDQILYGTLLPDILARGDTAFVIAVDDRLVPLFARSFADPRIRIVARGAATDAVAQCPFGSLGALVRQSAADFGTGIYLKADTGLRDRLCARYAALGRPGDKLVGLSWRSANGHLGDYKSLSLEALLPLLLQPGYVWINLQYGEVAAEIEQLMQAHGIVVHRDPGIDPTRNLDGLAAQIAALDCVVSSSNSTVHIAGALGMPCYVLLPAGRGRMWYWPREGETSPWYASIRLLRQQRAGEWGAVVAEAGRRLGDHG</sequence>
<dbReference type="InterPro" id="IPR011990">
    <property type="entry name" value="TPR-like_helical_dom_sf"/>
</dbReference>